<name>A0A1I4BCN3_9HYPH</name>
<accession>A0A1I4BCN3</accession>
<evidence type="ECO:0000256" key="1">
    <source>
        <dbReference type="SAM" id="MobiDB-lite"/>
    </source>
</evidence>
<reference evidence="2 3" key="1">
    <citation type="submission" date="2016-10" db="EMBL/GenBank/DDBJ databases">
        <authorList>
            <person name="de Groot N.N."/>
        </authorList>
    </citation>
    <scope>NUCLEOTIDE SEQUENCE [LARGE SCALE GENOMIC DNA]</scope>
    <source>
        <strain evidence="2 3">NE2</strain>
    </source>
</reference>
<sequence length="96" mass="10530">MSQSVAQNEQPSQEQFKTREPIPQKAAFELAWGLLQPELASFSEAEVASLRSYVAESIFEAARAGETDYLLLGIVALQKLAAYLHSGELGQFDVVN</sequence>
<feature type="compositionally biased region" description="Polar residues" evidence="1">
    <location>
        <begin position="1"/>
        <end position="15"/>
    </location>
</feature>
<dbReference type="AlphaFoldDB" id="A0A1I4BCN3"/>
<evidence type="ECO:0000313" key="2">
    <source>
        <dbReference type="EMBL" id="SFK66592.1"/>
    </source>
</evidence>
<dbReference type="Proteomes" id="UP000198755">
    <property type="component" value="Unassembled WGS sequence"/>
</dbReference>
<dbReference type="RefSeq" id="WP_091684925.1">
    <property type="nucleotide sequence ID" value="NZ_FOSN01000014.1"/>
</dbReference>
<protein>
    <submittedName>
        <fullName evidence="2">Uncharacterized protein</fullName>
    </submittedName>
</protein>
<gene>
    <name evidence="2" type="ORF">SAMN05444581_11453</name>
</gene>
<dbReference type="STRING" id="1612308.SAMN05444581_11453"/>
<dbReference type="OrthoDB" id="9839348at2"/>
<evidence type="ECO:0000313" key="3">
    <source>
        <dbReference type="Proteomes" id="UP000198755"/>
    </source>
</evidence>
<keyword evidence="3" id="KW-1185">Reference proteome</keyword>
<organism evidence="2 3">
    <name type="scientific">Methylocapsa palsarum</name>
    <dbReference type="NCBI Taxonomy" id="1612308"/>
    <lineage>
        <taxon>Bacteria</taxon>
        <taxon>Pseudomonadati</taxon>
        <taxon>Pseudomonadota</taxon>
        <taxon>Alphaproteobacteria</taxon>
        <taxon>Hyphomicrobiales</taxon>
        <taxon>Beijerinckiaceae</taxon>
        <taxon>Methylocapsa</taxon>
    </lineage>
</organism>
<dbReference type="EMBL" id="FOSN01000014">
    <property type="protein sequence ID" value="SFK66592.1"/>
    <property type="molecule type" value="Genomic_DNA"/>
</dbReference>
<proteinExistence type="predicted"/>
<feature type="region of interest" description="Disordered" evidence="1">
    <location>
        <begin position="1"/>
        <end position="21"/>
    </location>
</feature>